<dbReference type="InterPro" id="IPR003812">
    <property type="entry name" value="Fido"/>
</dbReference>
<evidence type="ECO:0000256" key="1">
    <source>
        <dbReference type="PIRSR" id="PIRSR640198-1"/>
    </source>
</evidence>
<keyword evidence="5" id="KW-1185">Reference proteome</keyword>
<evidence type="ECO:0000256" key="2">
    <source>
        <dbReference type="PIRSR" id="PIRSR640198-2"/>
    </source>
</evidence>
<gene>
    <name evidence="4" type="ORF">CQA01_43830</name>
</gene>
<protein>
    <recommendedName>
        <fullName evidence="3">Fido domain-containing protein</fullName>
    </recommendedName>
</protein>
<keyword evidence="2" id="KW-0547">Nucleotide-binding</keyword>
<feature type="active site" evidence="1">
    <location>
        <position position="130"/>
    </location>
</feature>
<dbReference type="Pfam" id="PF02661">
    <property type="entry name" value="Fic"/>
    <property type="match status" value="1"/>
</dbReference>
<accession>A0A512CI23</accession>
<dbReference type="PANTHER" id="PTHR13504:SF33">
    <property type="entry name" value="FIC FAMILY PROTEIN"/>
    <property type="match status" value="1"/>
</dbReference>
<name>A0A512CI23_9BACT</name>
<comment type="caution">
    <text evidence="4">The sequence shown here is derived from an EMBL/GenBank/DDBJ whole genome shotgun (WGS) entry which is preliminary data.</text>
</comment>
<dbReference type="PANTHER" id="PTHR13504">
    <property type="entry name" value="FIDO DOMAIN-CONTAINING PROTEIN DDB_G0283145"/>
    <property type="match status" value="1"/>
</dbReference>
<evidence type="ECO:0000313" key="5">
    <source>
        <dbReference type="Proteomes" id="UP000321301"/>
    </source>
</evidence>
<evidence type="ECO:0000313" key="4">
    <source>
        <dbReference type="EMBL" id="GEO23849.1"/>
    </source>
</evidence>
<dbReference type="AlphaFoldDB" id="A0A512CI23"/>
<sequence length="160" mass="18688">MFNRLQFDKGGADGLLLIIILIGINKTGYQPQLYPTIKKSRAMWRIINLFKAKIAEIRRCINRIICGYMAFYIQNRDNWTDFTWDGKKVLLKLSEIGHLQGKLLDWIENEIEVDPVLKAAMAHLWFVTIHPFEDGNGRKTRAITEMILARSDRQYATKKF</sequence>
<reference evidence="4 5" key="1">
    <citation type="submission" date="2019-07" db="EMBL/GenBank/DDBJ databases">
        <title>Whole genome shotgun sequence of Cyclobacterium qasimii NBRC 106168.</title>
        <authorList>
            <person name="Hosoyama A."/>
            <person name="Uohara A."/>
            <person name="Ohji S."/>
            <person name="Ichikawa N."/>
        </authorList>
    </citation>
    <scope>NUCLEOTIDE SEQUENCE [LARGE SCALE GENOMIC DNA]</scope>
    <source>
        <strain evidence="4 5">NBRC 106168</strain>
    </source>
</reference>
<dbReference type="GO" id="GO:0005524">
    <property type="term" value="F:ATP binding"/>
    <property type="evidence" value="ECO:0007669"/>
    <property type="project" value="UniProtKB-KW"/>
</dbReference>
<feature type="binding site" evidence="2">
    <location>
        <begin position="134"/>
        <end position="141"/>
    </location>
    <ligand>
        <name>ATP</name>
        <dbReference type="ChEBI" id="CHEBI:30616"/>
    </ligand>
</feature>
<feature type="domain" description="Fido" evidence="3">
    <location>
        <begin position="49"/>
        <end position="160"/>
    </location>
</feature>
<evidence type="ECO:0000259" key="3">
    <source>
        <dbReference type="PROSITE" id="PS51459"/>
    </source>
</evidence>
<dbReference type="InterPro" id="IPR036597">
    <property type="entry name" value="Fido-like_dom_sf"/>
</dbReference>
<keyword evidence="2" id="KW-0067">ATP-binding</keyword>
<dbReference type="PROSITE" id="PS51459">
    <property type="entry name" value="FIDO"/>
    <property type="match status" value="1"/>
</dbReference>
<dbReference type="EMBL" id="BJYV01000028">
    <property type="protein sequence ID" value="GEO23849.1"/>
    <property type="molecule type" value="Genomic_DNA"/>
</dbReference>
<dbReference type="Proteomes" id="UP000321301">
    <property type="component" value="Unassembled WGS sequence"/>
</dbReference>
<dbReference type="InterPro" id="IPR040198">
    <property type="entry name" value="Fido_containing"/>
</dbReference>
<proteinExistence type="predicted"/>
<dbReference type="SUPFAM" id="SSF140931">
    <property type="entry name" value="Fic-like"/>
    <property type="match status" value="1"/>
</dbReference>
<dbReference type="Gene3D" id="1.10.3290.10">
    <property type="entry name" value="Fido-like domain"/>
    <property type="match status" value="1"/>
</dbReference>
<organism evidence="4 5">
    <name type="scientific">Cyclobacterium qasimii</name>
    <dbReference type="NCBI Taxonomy" id="1350429"/>
    <lineage>
        <taxon>Bacteria</taxon>
        <taxon>Pseudomonadati</taxon>
        <taxon>Bacteroidota</taxon>
        <taxon>Cytophagia</taxon>
        <taxon>Cytophagales</taxon>
        <taxon>Cyclobacteriaceae</taxon>
        <taxon>Cyclobacterium</taxon>
    </lineage>
</organism>